<accession>A0A8S9Z476</accession>
<protein>
    <submittedName>
        <fullName evidence="2">Uncharacterized protein</fullName>
    </submittedName>
</protein>
<sequence>MGSEAQLLDDSNPCRPQRSGPNHLRQGHVNFRNVYSVTDSVGPFGHRRLEDRLNPIRAVQSPCGDKVLASCRWSWSAYICWISRRENS</sequence>
<feature type="region of interest" description="Disordered" evidence="1">
    <location>
        <begin position="1"/>
        <end position="26"/>
    </location>
</feature>
<comment type="caution">
    <text evidence="2">The sequence shown here is derived from an EMBL/GenBank/DDBJ whole genome shotgun (WGS) entry which is preliminary data.</text>
</comment>
<gene>
    <name evidence="2" type="ORF">EG68_00477</name>
</gene>
<dbReference type="EMBL" id="JTDE01000113">
    <property type="protein sequence ID" value="KAF7262279.1"/>
    <property type="molecule type" value="Genomic_DNA"/>
</dbReference>
<organism evidence="2 3">
    <name type="scientific">Paragonimus skrjabini miyazakii</name>
    <dbReference type="NCBI Taxonomy" id="59628"/>
    <lineage>
        <taxon>Eukaryota</taxon>
        <taxon>Metazoa</taxon>
        <taxon>Spiralia</taxon>
        <taxon>Lophotrochozoa</taxon>
        <taxon>Platyhelminthes</taxon>
        <taxon>Trematoda</taxon>
        <taxon>Digenea</taxon>
        <taxon>Plagiorchiida</taxon>
        <taxon>Troglotremata</taxon>
        <taxon>Troglotrematidae</taxon>
        <taxon>Paragonimus</taxon>
    </lineage>
</organism>
<name>A0A8S9Z476_9TREM</name>
<reference evidence="2" key="1">
    <citation type="submission" date="2019-07" db="EMBL/GenBank/DDBJ databases">
        <title>Annotation for the trematode Paragonimus miyazaki's.</title>
        <authorList>
            <person name="Choi Y.-J."/>
        </authorList>
    </citation>
    <scope>NUCLEOTIDE SEQUENCE</scope>
    <source>
        <strain evidence="2">Japan</strain>
    </source>
</reference>
<dbReference type="Proteomes" id="UP000822476">
    <property type="component" value="Unassembled WGS sequence"/>
</dbReference>
<evidence type="ECO:0000313" key="3">
    <source>
        <dbReference type="Proteomes" id="UP000822476"/>
    </source>
</evidence>
<dbReference type="AlphaFoldDB" id="A0A8S9Z476"/>
<evidence type="ECO:0000313" key="2">
    <source>
        <dbReference type="EMBL" id="KAF7262279.1"/>
    </source>
</evidence>
<keyword evidence="3" id="KW-1185">Reference proteome</keyword>
<proteinExistence type="predicted"/>
<evidence type="ECO:0000256" key="1">
    <source>
        <dbReference type="SAM" id="MobiDB-lite"/>
    </source>
</evidence>